<dbReference type="Pfam" id="PF13641">
    <property type="entry name" value="Glyco_tranf_2_3"/>
    <property type="match status" value="1"/>
</dbReference>
<accession>A0A6J4QC36</accession>
<gene>
    <name evidence="7" type="ORF">AVDCRST_MAG35-3187</name>
</gene>
<comment type="subcellular location">
    <subcellularLocation>
        <location evidence="1">Cell membrane</location>
    </subcellularLocation>
</comment>
<evidence type="ECO:0000256" key="4">
    <source>
        <dbReference type="ARBA" id="ARBA00022679"/>
    </source>
</evidence>
<feature type="transmembrane region" description="Helical" evidence="6">
    <location>
        <begin position="6"/>
        <end position="22"/>
    </location>
</feature>
<keyword evidence="5 6" id="KW-0472">Membrane</keyword>
<dbReference type="GO" id="GO:0085029">
    <property type="term" value="P:extracellular matrix assembly"/>
    <property type="evidence" value="ECO:0007669"/>
    <property type="project" value="TreeGrafter"/>
</dbReference>
<dbReference type="GO" id="GO:0005886">
    <property type="term" value="C:plasma membrane"/>
    <property type="evidence" value="ECO:0007669"/>
    <property type="project" value="UniProtKB-SubCell"/>
</dbReference>
<dbReference type="SUPFAM" id="SSF53448">
    <property type="entry name" value="Nucleotide-diphospho-sugar transferases"/>
    <property type="match status" value="1"/>
</dbReference>
<evidence type="ECO:0000256" key="5">
    <source>
        <dbReference type="ARBA" id="ARBA00023136"/>
    </source>
</evidence>
<proteinExistence type="predicted"/>
<evidence type="ECO:0000256" key="6">
    <source>
        <dbReference type="SAM" id="Phobius"/>
    </source>
</evidence>
<feature type="transmembrane region" description="Helical" evidence="6">
    <location>
        <begin position="348"/>
        <end position="369"/>
    </location>
</feature>
<name>A0A6J4QC36_9ACTN</name>
<keyword evidence="3 7" id="KW-0328">Glycosyltransferase</keyword>
<dbReference type="EC" id="2.4.1.212" evidence="7"/>
<evidence type="ECO:0000256" key="3">
    <source>
        <dbReference type="ARBA" id="ARBA00022676"/>
    </source>
</evidence>
<dbReference type="InterPro" id="IPR029044">
    <property type="entry name" value="Nucleotide-diphossugar_trans"/>
</dbReference>
<dbReference type="GO" id="GO:0050501">
    <property type="term" value="F:hyaluronan synthase activity"/>
    <property type="evidence" value="ECO:0007669"/>
    <property type="project" value="UniProtKB-EC"/>
</dbReference>
<protein>
    <submittedName>
        <fullName evidence="7">Hyaluronan synthase</fullName>
        <ecNumber evidence="7">2.4.1.212</ecNumber>
    </submittedName>
</protein>
<dbReference type="AlphaFoldDB" id="A0A6J4QC36"/>
<reference evidence="7" key="1">
    <citation type="submission" date="2020-02" db="EMBL/GenBank/DDBJ databases">
        <authorList>
            <person name="Meier V. D."/>
        </authorList>
    </citation>
    <scope>NUCLEOTIDE SEQUENCE</scope>
    <source>
        <strain evidence="7">AVDCRST_MAG35</strain>
    </source>
</reference>
<dbReference type="EMBL" id="CADCUY010000602">
    <property type="protein sequence ID" value="CAA9439621.1"/>
    <property type="molecule type" value="Genomic_DNA"/>
</dbReference>
<dbReference type="PANTHER" id="PTHR22913:SF12">
    <property type="entry name" value="MANNURONAN SYNTHASE"/>
    <property type="match status" value="1"/>
</dbReference>
<evidence type="ECO:0000256" key="1">
    <source>
        <dbReference type="ARBA" id="ARBA00004236"/>
    </source>
</evidence>
<keyword evidence="6" id="KW-1133">Transmembrane helix</keyword>
<evidence type="ECO:0000313" key="7">
    <source>
        <dbReference type="EMBL" id="CAA9439621.1"/>
    </source>
</evidence>
<evidence type="ECO:0000256" key="2">
    <source>
        <dbReference type="ARBA" id="ARBA00022475"/>
    </source>
</evidence>
<sequence length="412" mass="45682">MSTSFWLPIGLIGLLSWSVWLVRRTLSHHGYREVVNGYRTTTSVVVPVYREDADVLERCLRTWLAEDPTEVILVVDDLDEVLLARLHRLDLPRVVVLPWRHTGKRGALGAGVRAATSELVVFADSDTSWRPGALAALQMPFVDSRVGGVGSRQHVHLPSSDVRRRVAYWLLNTRYLDYVPAMSRWGAVAVLSGRTAAYRRSVVLPLMPALEHEKFLGRYCVAGDDGRLTWLVLASGYRTVHQASAQADSMFPDSWSAFVRQRVRWSRNSYRTYLTALAQGWLWRQPLITQVTVLQVLLTPVTMGAAVFYGVAWTTRGGWPALALVLAWAVVGRSLRGLSHLRENPRDLALAPLMALVVAFVALPVKLWAAVTMNRQGWLTRTAAGRVQGQGEIVLPASLPVAAAPGEGRRAS</sequence>
<keyword evidence="6" id="KW-0812">Transmembrane</keyword>
<feature type="transmembrane region" description="Helical" evidence="6">
    <location>
        <begin position="291"/>
        <end position="312"/>
    </location>
</feature>
<keyword evidence="4 7" id="KW-0808">Transferase</keyword>
<dbReference type="GO" id="GO:0030213">
    <property type="term" value="P:hyaluronan biosynthetic process"/>
    <property type="evidence" value="ECO:0007669"/>
    <property type="project" value="TreeGrafter"/>
</dbReference>
<keyword evidence="2" id="KW-1003">Cell membrane</keyword>
<organism evidence="7">
    <name type="scientific">uncultured Quadrisphaera sp</name>
    <dbReference type="NCBI Taxonomy" id="904978"/>
    <lineage>
        <taxon>Bacteria</taxon>
        <taxon>Bacillati</taxon>
        <taxon>Actinomycetota</taxon>
        <taxon>Actinomycetes</taxon>
        <taxon>Kineosporiales</taxon>
        <taxon>Kineosporiaceae</taxon>
        <taxon>Quadrisphaera</taxon>
        <taxon>environmental samples</taxon>
    </lineage>
</organism>
<dbReference type="PANTHER" id="PTHR22913">
    <property type="entry name" value="HYALURONAN SYNTHASE"/>
    <property type="match status" value="1"/>
</dbReference>
<dbReference type="Gene3D" id="3.90.550.10">
    <property type="entry name" value="Spore Coat Polysaccharide Biosynthesis Protein SpsA, Chain A"/>
    <property type="match status" value="1"/>
</dbReference>